<dbReference type="InterPro" id="IPR004360">
    <property type="entry name" value="Glyas_Fos-R_dOase_dom"/>
</dbReference>
<evidence type="ECO:0000313" key="3">
    <source>
        <dbReference type="Proteomes" id="UP000077852"/>
    </source>
</evidence>
<dbReference type="EMBL" id="LVHG01000055">
    <property type="protein sequence ID" value="OAK61646.1"/>
    <property type="molecule type" value="Genomic_DNA"/>
</dbReference>
<name>A0AA91I9Y0_VARPD</name>
<comment type="caution">
    <text evidence="2">The sequence shown here is derived from an EMBL/GenBank/DDBJ whole genome shotgun (WGS) entry which is preliminary data.</text>
</comment>
<dbReference type="SUPFAM" id="SSF54593">
    <property type="entry name" value="Glyoxalase/Bleomycin resistance protein/Dihydroxybiphenyl dioxygenase"/>
    <property type="match status" value="1"/>
</dbReference>
<dbReference type="PANTHER" id="PTHR34109">
    <property type="entry name" value="BNAUNNG04460D PROTEIN-RELATED"/>
    <property type="match status" value="1"/>
</dbReference>
<evidence type="ECO:0000313" key="2">
    <source>
        <dbReference type="EMBL" id="OAK61646.1"/>
    </source>
</evidence>
<evidence type="ECO:0000259" key="1">
    <source>
        <dbReference type="PROSITE" id="PS51819"/>
    </source>
</evidence>
<gene>
    <name evidence="2" type="ORF">A3K87_20350</name>
</gene>
<dbReference type="InterPro" id="IPR029068">
    <property type="entry name" value="Glyas_Bleomycin-R_OHBP_Dase"/>
</dbReference>
<dbReference type="Proteomes" id="UP000077852">
    <property type="component" value="Unassembled WGS sequence"/>
</dbReference>
<protein>
    <submittedName>
        <fullName evidence="2">Glyxoylase</fullName>
    </submittedName>
</protein>
<dbReference type="Pfam" id="PF00903">
    <property type="entry name" value="Glyoxalase"/>
    <property type="match status" value="1"/>
</dbReference>
<dbReference type="RefSeq" id="WP_081269112.1">
    <property type="nucleotide sequence ID" value="NZ_LVHG01000055.1"/>
</dbReference>
<sequence length="150" mass="16641">MAIHELFPYICVHDAAAAIDFYCKVFEVKEIFRLTEPSGRIGHAELDFHNGAILMLSDEFAECDIHSAKTLGGTAVTLHLHVDDADTVVARAVAAGATLDRAPQDQFYGERSGVFRDPFGHRWNVGHSIEKLTPEEMQRRYTAMLLNPAG</sequence>
<reference evidence="2 3" key="1">
    <citation type="submission" date="2016-03" db="EMBL/GenBank/DDBJ databases">
        <title>Genome sequence of Variovorax paradoxus KB5.</title>
        <authorList>
            <person name="Jeong H."/>
            <person name="Hong C.E."/>
            <person name="Jo S.H."/>
            <person name="Park J.M."/>
        </authorList>
    </citation>
    <scope>NUCLEOTIDE SEQUENCE [LARGE SCALE GENOMIC DNA]</scope>
    <source>
        <strain evidence="2 3">KB5</strain>
    </source>
</reference>
<dbReference type="PANTHER" id="PTHR34109:SF1">
    <property type="entry name" value="VOC DOMAIN-CONTAINING PROTEIN"/>
    <property type="match status" value="1"/>
</dbReference>
<dbReference type="InterPro" id="IPR037523">
    <property type="entry name" value="VOC_core"/>
</dbReference>
<feature type="domain" description="VOC" evidence="1">
    <location>
        <begin position="2"/>
        <end position="128"/>
    </location>
</feature>
<dbReference type="Gene3D" id="3.30.720.120">
    <property type="match status" value="1"/>
</dbReference>
<proteinExistence type="predicted"/>
<dbReference type="CDD" id="cd07246">
    <property type="entry name" value="VOC_like"/>
    <property type="match status" value="1"/>
</dbReference>
<dbReference type="PROSITE" id="PS51819">
    <property type="entry name" value="VOC"/>
    <property type="match status" value="1"/>
</dbReference>
<accession>A0AA91I9Y0</accession>
<dbReference type="Gene3D" id="3.30.720.110">
    <property type="match status" value="1"/>
</dbReference>
<organism evidence="2 3">
    <name type="scientific">Variovorax paradoxus</name>
    <dbReference type="NCBI Taxonomy" id="34073"/>
    <lineage>
        <taxon>Bacteria</taxon>
        <taxon>Pseudomonadati</taxon>
        <taxon>Pseudomonadota</taxon>
        <taxon>Betaproteobacteria</taxon>
        <taxon>Burkholderiales</taxon>
        <taxon>Comamonadaceae</taxon>
        <taxon>Variovorax</taxon>
    </lineage>
</organism>
<dbReference type="AlphaFoldDB" id="A0AA91I9Y0"/>